<dbReference type="HOGENOM" id="CLU_3251227_0_0_6"/>
<dbReference type="Proteomes" id="UP000008793">
    <property type="component" value="Chromosome"/>
</dbReference>
<sequence>MVVRVPVTSGHGISEERAMEISQQFVDLYENKDKRKRGFKRA</sequence>
<evidence type="ECO:0000313" key="2">
    <source>
        <dbReference type="Proteomes" id="UP000008793"/>
    </source>
</evidence>
<name>D8MLL3_ERWBE</name>
<dbReference type="EMBL" id="FP236843">
    <property type="protein sequence ID" value="CAX62041.1"/>
    <property type="molecule type" value="Genomic_DNA"/>
</dbReference>
<dbReference type="KEGG" id="ebi:EbC_45100"/>
<accession>D8MLL3</accession>
<evidence type="ECO:0000313" key="1">
    <source>
        <dbReference type="EMBL" id="CAX62041.1"/>
    </source>
</evidence>
<reference evidence="1 2" key="1">
    <citation type="journal article" date="2010" name="BMC Genomics">
        <title>Genome comparison of the epiphytic bacteria Erwinia billingiae and E. tasmaniensis with the pear pathogen E. pyrifoliae.</title>
        <authorList>
            <person name="Kube M."/>
            <person name="Migdoll A.M."/>
            <person name="Gehring I."/>
            <person name="Heitmann K."/>
            <person name="Mayer Y."/>
            <person name="Kuhl H."/>
            <person name="Knaust F."/>
            <person name="Geider K."/>
            <person name="Reinhardt R."/>
        </authorList>
    </citation>
    <scope>NUCLEOTIDE SEQUENCE [LARGE SCALE GENOMIC DNA]</scope>
    <source>
        <strain evidence="1 2">Eb661</strain>
    </source>
</reference>
<dbReference type="AlphaFoldDB" id="D8MLL3"/>
<organism evidence="2">
    <name type="scientific">Erwinia billingiae (strain Eb661)</name>
    <dbReference type="NCBI Taxonomy" id="634500"/>
    <lineage>
        <taxon>Bacteria</taxon>
        <taxon>Pseudomonadati</taxon>
        <taxon>Pseudomonadota</taxon>
        <taxon>Gammaproteobacteria</taxon>
        <taxon>Enterobacterales</taxon>
        <taxon>Erwiniaceae</taxon>
        <taxon>Erwinia</taxon>
    </lineage>
</organism>
<gene>
    <name evidence="1" type="ordered locus">EbC_45100</name>
</gene>
<proteinExistence type="predicted"/>
<keyword evidence="2" id="KW-1185">Reference proteome</keyword>
<protein>
    <submittedName>
        <fullName evidence="1">Uncharacterized protein</fullName>
    </submittedName>
</protein>